<feature type="transmembrane region" description="Helical" evidence="1">
    <location>
        <begin position="391"/>
        <end position="414"/>
    </location>
</feature>
<sequence length="474" mass="56281">MIKEKDQSYIFECLEKQESIKDVTFEYAGFIDFENKRYKSIVFENCIFNDKVLFTNVNKLISFAFINCQFNEVFNVEDLKDITTIEFQDCKFKSIYINECSSYRLIIIGCEITKSLEVQDVKVAQAIIETSTNNLQGSISINSREIDDLYFRSNNDTYFESISLYSFNSIWIEADINNLYFNAETFKGIEWSSSLDHVYKVKNFDVSELKFSGNIVVQNTKIDNLNLSNVYSNSGILKFIETEIESITIDSCYIDNFILNQVQFTRYPDIQNSDLSNLKMINIRWADKSKSLENSFLNETIPFLYKLRKSFLPTEKKYDKVNISTLKYHIETYRQLKTASIKANNQIDRLSFYRNEMKLYWKLVRIEEDIPWNDRVLVFLNRWSSDFGQNWILPLIWLFLFHSIFFLFIMNCLWSNSFSGNFEFGQFWILLNPLHKTPDYINTGSELFIEFLMRIFNSYFIYHFVKATRKFGKP</sequence>
<protein>
    <recommendedName>
        <fullName evidence="4">Pentapeptide repeat-containing protein</fullName>
    </recommendedName>
</protein>
<dbReference type="RefSeq" id="WP_343787776.1">
    <property type="nucleotide sequence ID" value="NZ_BAAAFH010000011.1"/>
</dbReference>
<reference evidence="3" key="1">
    <citation type="journal article" date="2019" name="Int. J. Syst. Evol. Microbiol.">
        <title>The Global Catalogue of Microorganisms (GCM) 10K type strain sequencing project: providing services to taxonomists for standard genome sequencing and annotation.</title>
        <authorList>
            <consortium name="The Broad Institute Genomics Platform"/>
            <consortium name="The Broad Institute Genome Sequencing Center for Infectious Disease"/>
            <person name="Wu L."/>
            <person name="Ma J."/>
        </authorList>
    </citation>
    <scope>NUCLEOTIDE SEQUENCE [LARGE SCALE GENOMIC DNA]</scope>
    <source>
        <strain evidence="3">JCM 16083</strain>
    </source>
</reference>
<organism evidence="2 3">
    <name type="scientific">Wandonia haliotis</name>
    <dbReference type="NCBI Taxonomy" id="574963"/>
    <lineage>
        <taxon>Bacteria</taxon>
        <taxon>Pseudomonadati</taxon>
        <taxon>Bacteroidota</taxon>
        <taxon>Flavobacteriia</taxon>
        <taxon>Flavobacteriales</taxon>
        <taxon>Crocinitomicaceae</taxon>
        <taxon>Wandonia</taxon>
    </lineage>
</organism>
<proteinExistence type="predicted"/>
<accession>A0ABP3Y555</accession>
<gene>
    <name evidence="2" type="ORF">GCM10009118_22740</name>
</gene>
<evidence type="ECO:0000256" key="1">
    <source>
        <dbReference type="SAM" id="Phobius"/>
    </source>
</evidence>
<dbReference type="EMBL" id="BAAAFH010000011">
    <property type="protein sequence ID" value="GAA0875865.1"/>
    <property type="molecule type" value="Genomic_DNA"/>
</dbReference>
<evidence type="ECO:0000313" key="3">
    <source>
        <dbReference type="Proteomes" id="UP001501126"/>
    </source>
</evidence>
<evidence type="ECO:0008006" key="4">
    <source>
        <dbReference type="Google" id="ProtNLM"/>
    </source>
</evidence>
<keyword evidence="1" id="KW-1133">Transmembrane helix</keyword>
<comment type="caution">
    <text evidence="2">The sequence shown here is derived from an EMBL/GenBank/DDBJ whole genome shotgun (WGS) entry which is preliminary data.</text>
</comment>
<name>A0ABP3Y555_9FLAO</name>
<keyword evidence="1" id="KW-0472">Membrane</keyword>
<dbReference type="Proteomes" id="UP001501126">
    <property type="component" value="Unassembled WGS sequence"/>
</dbReference>
<keyword evidence="3" id="KW-1185">Reference proteome</keyword>
<evidence type="ECO:0000313" key="2">
    <source>
        <dbReference type="EMBL" id="GAA0875865.1"/>
    </source>
</evidence>
<keyword evidence="1" id="KW-0812">Transmembrane</keyword>